<keyword evidence="3 6" id="KW-0732">Signal</keyword>
<dbReference type="Pfam" id="PF06629">
    <property type="entry name" value="MipA"/>
    <property type="match status" value="1"/>
</dbReference>
<sequence length="256" mass="27940">MRIRPLVQTSFFAALAFTFVPQVAFADETAQASSGQWGLGLGGGAGRPAYKGADTKGFGLPIISYDSQRFRFAGTTADWKFANTNQLSFSLRTRYALGDGYDEDDADILDGMKKRKAGIWVGGAVNWKTSLATISLEVLKDVSASKGLQANLGIERNFTAGNFVFTPRAAVLWGNSKYQDYYFGVTSGEATPQRAQYNADATTNFQLGLRTTYLFNKNHSMFVDVGATFLGKDIKDSPLVERSVVPGVVAGYMYRF</sequence>
<organism evidence="7 8">
    <name type="scientific">Achromobacter seleniivolatilans</name>
    <dbReference type="NCBI Taxonomy" id="3047478"/>
    <lineage>
        <taxon>Bacteria</taxon>
        <taxon>Pseudomonadati</taxon>
        <taxon>Pseudomonadota</taxon>
        <taxon>Betaproteobacteria</taxon>
        <taxon>Burkholderiales</taxon>
        <taxon>Alcaligenaceae</taxon>
        <taxon>Achromobacter</taxon>
    </lineage>
</organism>
<geneLocation type="plasmid" evidence="7 8">
    <name>unnamed</name>
</geneLocation>
<evidence type="ECO:0000256" key="4">
    <source>
        <dbReference type="ARBA" id="ARBA00023136"/>
    </source>
</evidence>
<dbReference type="Proteomes" id="UP001234798">
    <property type="component" value="Plasmid unnamed"/>
</dbReference>
<comment type="subcellular location">
    <subcellularLocation>
        <location evidence="1">Cell outer membrane</location>
    </subcellularLocation>
</comment>
<keyword evidence="8" id="KW-1185">Reference proteome</keyword>
<dbReference type="PANTHER" id="PTHR38776:SF1">
    <property type="entry name" value="MLTA-INTERACTING PROTEIN-RELATED"/>
    <property type="match status" value="1"/>
</dbReference>
<feature type="signal peptide" evidence="6">
    <location>
        <begin position="1"/>
        <end position="26"/>
    </location>
</feature>
<keyword evidence="5" id="KW-0998">Cell outer membrane</keyword>
<proteinExistence type="inferred from homology"/>
<comment type="similarity">
    <text evidence="2">Belongs to the MipA/OmpV family.</text>
</comment>
<evidence type="ECO:0000256" key="3">
    <source>
        <dbReference type="ARBA" id="ARBA00022729"/>
    </source>
</evidence>
<dbReference type="InterPro" id="IPR010583">
    <property type="entry name" value="MipA"/>
</dbReference>
<evidence type="ECO:0000256" key="5">
    <source>
        <dbReference type="ARBA" id="ARBA00023237"/>
    </source>
</evidence>
<gene>
    <name evidence="7" type="ORF">RAS12_30235</name>
</gene>
<feature type="chain" id="PRO_5045898403" evidence="6">
    <location>
        <begin position="27"/>
        <end position="256"/>
    </location>
</feature>
<keyword evidence="7" id="KW-0614">Plasmid</keyword>
<evidence type="ECO:0000256" key="6">
    <source>
        <dbReference type="SAM" id="SignalP"/>
    </source>
</evidence>
<reference evidence="7 8" key="1">
    <citation type="submission" date="2023-08" db="EMBL/GenBank/DDBJ databases">
        <title>Achromobacter seleniivolatilans sp. nov., isolated from seleniferous soil.</title>
        <authorList>
            <person name="Zhang S."/>
            <person name="Li K."/>
            <person name="Peng J."/>
            <person name="Zhao Q."/>
            <person name="Wang H."/>
            <person name="Guo Y."/>
        </authorList>
    </citation>
    <scope>NUCLEOTIDE SEQUENCE [LARGE SCALE GENOMIC DNA]</scope>
    <source>
        <strain evidence="7 8">R39</strain>
        <plasmid evidence="7 8">unnamed</plasmid>
    </source>
</reference>
<dbReference type="EMBL" id="CP132977">
    <property type="protein sequence ID" value="WMD23913.1"/>
    <property type="molecule type" value="Genomic_DNA"/>
</dbReference>
<name>A0ABY9MBC7_9BURK</name>
<evidence type="ECO:0000256" key="2">
    <source>
        <dbReference type="ARBA" id="ARBA00005722"/>
    </source>
</evidence>
<dbReference type="Gene3D" id="2.40.128.130">
    <property type="entry name" value="Autotransporter beta-domain"/>
    <property type="match status" value="1"/>
</dbReference>
<evidence type="ECO:0000313" key="8">
    <source>
        <dbReference type="Proteomes" id="UP001234798"/>
    </source>
</evidence>
<evidence type="ECO:0000256" key="1">
    <source>
        <dbReference type="ARBA" id="ARBA00004442"/>
    </source>
</evidence>
<keyword evidence="4" id="KW-0472">Membrane</keyword>
<dbReference type="RefSeq" id="WP_306951817.1">
    <property type="nucleotide sequence ID" value="NZ_CP132977.1"/>
</dbReference>
<dbReference type="InterPro" id="IPR036709">
    <property type="entry name" value="Autotransporte_beta_dom_sf"/>
</dbReference>
<dbReference type="PANTHER" id="PTHR38776">
    <property type="entry name" value="MLTA-INTERACTING PROTEIN-RELATED"/>
    <property type="match status" value="1"/>
</dbReference>
<dbReference type="SUPFAM" id="SSF103515">
    <property type="entry name" value="Autotransporter"/>
    <property type="match status" value="1"/>
</dbReference>
<protein>
    <submittedName>
        <fullName evidence="7">MipA/OmpV family protein</fullName>
    </submittedName>
</protein>
<accession>A0ABY9MBC7</accession>
<evidence type="ECO:0000313" key="7">
    <source>
        <dbReference type="EMBL" id="WMD23913.1"/>
    </source>
</evidence>